<name>A0AB40AZV5_DIOCR</name>
<dbReference type="SMART" id="SM00575">
    <property type="entry name" value="ZnF_PMZ"/>
    <property type="match status" value="1"/>
</dbReference>
<keyword evidence="3" id="KW-0862">Zinc</keyword>
<dbReference type="RefSeq" id="XP_039120551.1">
    <property type="nucleotide sequence ID" value="XM_039264617.1"/>
</dbReference>
<proteinExistence type="predicted"/>
<protein>
    <submittedName>
        <fullName evidence="8">Uncharacterized protein LOC120256962</fullName>
    </submittedName>
</protein>
<reference evidence="8" key="1">
    <citation type="submission" date="2025-08" db="UniProtKB">
        <authorList>
            <consortium name="RefSeq"/>
        </authorList>
    </citation>
    <scope>IDENTIFICATION</scope>
</reference>
<organism evidence="7 8">
    <name type="scientific">Dioscorea cayennensis subsp. rotundata</name>
    <name type="common">White Guinea yam</name>
    <name type="synonym">Dioscorea rotundata</name>
    <dbReference type="NCBI Taxonomy" id="55577"/>
    <lineage>
        <taxon>Eukaryota</taxon>
        <taxon>Viridiplantae</taxon>
        <taxon>Streptophyta</taxon>
        <taxon>Embryophyta</taxon>
        <taxon>Tracheophyta</taxon>
        <taxon>Spermatophyta</taxon>
        <taxon>Magnoliopsida</taxon>
        <taxon>Liliopsida</taxon>
        <taxon>Dioscoreales</taxon>
        <taxon>Dioscoreaceae</taxon>
        <taxon>Dioscorea</taxon>
    </lineage>
</organism>
<accession>A0AB40AZV5</accession>
<evidence type="ECO:0000256" key="5">
    <source>
        <dbReference type="SAM" id="MobiDB-lite"/>
    </source>
</evidence>
<evidence type="ECO:0000256" key="2">
    <source>
        <dbReference type="ARBA" id="ARBA00022771"/>
    </source>
</evidence>
<evidence type="ECO:0000313" key="8">
    <source>
        <dbReference type="RefSeq" id="XP_039120551.1"/>
    </source>
</evidence>
<evidence type="ECO:0000256" key="1">
    <source>
        <dbReference type="ARBA" id="ARBA00022723"/>
    </source>
</evidence>
<sequence length="275" mass="32276">MKIAYAYTSKEFDDAVRELTCLSPDAHSWLMNKSDVNHWSNFLFKGLRWCEMYSNMAESFNAWIKEAWHLPTTSMVDSIRFKLMNMLAERREQSNRWDTHLYPEIRKKVDQMVDDSRFLIVGRPTEETYEVIDNKNNAANLQSRQCSCRRWEVHGLPCKHACVAIMQIDTNVYSYVDDYFTVEWYHRAYANPISPVPDNDKPSDDNHQLRLRPPISKKRLSRPRRKRIESQAFDVHELHYSRCHESGHYRRSLPYIILSTSSATALSDSCAVTAG</sequence>
<keyword evidence="1" id="KW-0479">Metal-binding</keyword>
<gene>
    <name evidence="8" type="primary">LOC120256962</name>
</gene>
<evidence type="ECO:0000259" key="6">
    <source>
        <dbReference type="PROSITE" id="PS50966"/>
    </source>
</evidence>
<keyword evidence="7" id="KW-1185">Reference proteome</keyword>
<dbReference type="InterPro" id="IPR006564">
    <property type="entry name" value="Znf_PMZ"/>
</dbReference>
<feature type="domain" description="SWIM-type" evidence="6">
    <location>
        <begin position="129"/>
        <end position="169"/>
    </location>
</feature>
<feature type="compositionally biased region" description="Basic residues" evidence="5">
    <location>
        <begin position="215"/>
        <end position="226"/>
    </location>
</feature>
<dbReference type="InterPro" id="IPR007527">
    <property type="entry name" value="Znf_SWIM"/>
</dbReference>
<keyword evidence="2 4" id="KW-0863">Zinc-finger</keyword>
<dbReference type="PANTHER" id="PTHR31973:SF187">
    <property type="entry name" value="MUTATOR TRANSPOSASE MUDRA PROTEIN"/>
    <property type="match status" value="1"/>
</dbReference>
<dbReference type="Pfam" id="PF04434">
    <property type="entry name" value="SWIM"/>
    <property type="match status" value="1"/>
</dbReference>
<evidence type="ECO:0000256" key="3">
    <source>
        <dbReference type="ARBA" id="ARBA00022833"/>
    </source>
</evidence>
<evidence type="ECO:0000313" key="7">
    <source>
        <dbReference type="Proteomes" id="UP001515500"/>
    </source>
</evidence>
<feature type="compositionally biased region" description="Basic and acidic residues" evidence="5">
    <location>
        <begin position="198"/>
        <end position="208"/>
    </location>
</feature>
<dbReference type="PROSITE" id="PS50966">
    <property type="entry name" value="ZF_SWIM"/>
    <property type="match status" value="1"/>
</dbReference>
<dbReference type="PANTHER" id="PTHR31973">
    <property type="entry name" value="POLYPROTEIN, PUTATIVE-RELATED"/>
    <property type="match status" value="1"/>
</dbReference>
<evidence type="ECO:0000256" key="4">
    <source>
        <dbReference type="PROSITE-ProRule" id="PRU00325"/>
    </source>
</evidence>
<dbReference type="Proteomes" id="UP001515500">
    <property type="component" value="Unplaced"/>
</dbReference>
<dbReference type="GO" id="GO:0008270">
    <property type="term" value="F:zinc ion binding"/>
    <property type="evidence" value="ECO:0007669"/>
    <property type="project" value="UniProtKB-KW"/>
</dbReference>
<dbReference type="GeneID" id="120256962"/>
<dbReference type="AlphaFoldDB" id="A0AB40AZV5"/>
<feature type="region of interest" description="Disordered" evidence="5">
    <location>
        <begin position="194"/>
        <end position="226"/>
    </location>
</feature>